<reference evidence="2 3" key="1">
    <citation type="submission" date="2021-06" db="EMBL/GenBank/DDBJ databases">
        <title>Clostridia strains as spoilage organisms.</title>
        <authorList>
            <person name="Wambui J."/>
            <person name="Stephan R."/>
            <person name="Stevens M.J.A."/>
        </authorList>
    </citation>
    <scope>NUCLEOTIDE SEQUENCE [LARGE SCALE GENOMIC DNA]</scope>
    <source>
        <strain evidence="2 3">DSM 14204</strain>
    </source>
</reference>
<comment type="caution">
    <text evidence="2">The sequence shown here is derived from an EMBL/GenBank/DDBJ whole genome shotgun (WGS) entry which is preliminary data.</text>
</comment>
<dbReference type="RefSeq" id="WP_216149431.1">
    <property type="nucleotide sequence ID" value="NZ_JAHLDV010000025.1"/>
</dbReference>
<dbReference type="CDD" id="cd09846">
    <property type="entry name" value="DUF1312"/>
    <property type="match status" value="1"/>
</dbReference>
<accession>A0ABS6BU71</accession>
<keyword evidence="3" id="KW-1185">Reference proteome</keyword>
<keyword evidence="1" id="KW-0472">Membrane</keyword>
<feature type="transmembrane region" description="Helical" evidence="1">
    <location>
        <begin position="7"/>
        <end position="26"/>
    </location>
</feature>
<evidence type="ECO:0000256" key="1">
    <source>
        <dbReference type="SAM" id="Phobius"/>
    </source>
</evidence>
<organism evidence="2 3">
    <name type="scientific">Clostridium frigoris</name>
    <dbReference type="NCBI Taxonomy" id="205327"/>
    <lineage>
        <taxon>Bacteria</taxon>
        <taxon>Bacillati</taxon>
        <taxon>Bacillota</taxon>
        <taxon>Clostridia</taxon>
        <taxon>Eubacteriales</taxon>
        <taxon>Clostridiaceae</taxon>
        <taxon>Clostridium</taxon>
    </lineage>
</organism>
<dbReference type="Pfam" id="PF07009">
    <property type="entry name" value="NusG_II"/>
    <property type="match status" value="1"/>
</dbReference>
<keyword evidence="1" id="KW-0812">Transmembrane</keyword>
<evidence type="ECO:0000313" key="3">
    <source>
        <dbReference type="Proteomes" id="UP000776252"/>
    </source>
</evidence>
<protein>
    <submittedName>
        <fullName evidence="2">NusG domain II-containing protein</fullName>
    </submittedName>
</protein>
<sequence>MKTKWDKIIIGGLLIICLISTFFVYITENTGNANKKAVIKVQGKIIKEIPLPNNEKSKIYKFNFNGNNGYLEVKNGSVRMLEMDIKICPKKICSTTGWINKKYKVIVCLPNKIAVNIESTKDDTLDAISN</sequence>
<evidence type="ECO:0000313" key="2">
    <source>
        <dbReference type="EMBL" id="MBU3160357.1"/>
    </source>
</evidence>
<name>A0ABS6BU71_9CLOT</name>
<proteinExistence type="predicted"/>
<keyword evidence="1" id="KW-1133">Transmembrane helix</keyword>
<dbReference type="Proteomes" id="UP000776252">
    <property type="component" value="Unassembled WGS sequence"/>
</dbReference>
<dbReference type="EMBL" id="JAHLDV010000025">
    <property type="protein sequence ID" value="MBU3160357.1"/>
    <property type="molecule type" value="Genomic_DNA"/>
</dbReference>
<gene>
    <name evidence="2" type="ORF">KPL37_11430</name>
</gene>